<reference evidence="1" key="1">
    <citation type="submission" date="2022-04" db="EMBL/GenBank/DDBJ databases">
        <title>Jade perch genome.</title>
        <authorList>
            <person name="Chao B."/>
        </authorList>
    </citation>
    <scope>NUCLEOTIDE SEQUENCE</scope>
    <source>
        <strain evidence="1">CB-2022</strain>
    </source>
</reference>
<sequence>MKFSVPLVCRSQCDSLRDRASSLELHASSLTSDLSRLQGLLSRSRRESASFLSACALLSGALRHAHGRLQTLCGQKTLLCRRLTEKEALEEEVRRLVGALGGDEEEEGRRSRAVRRWRRSVCVVLAVRRWRSLANQTMVLFRMERGGRATAVCVCGETTATREGQTELSTDKDADDGGREGVCARWLRSKSLSSVILSCMADLQGALTHADVMSAARSGLSRLLDHLLDQSGAASRLSPCKVNEDSLSRLTPPHSPTRRPWCRPCSSTSCSSANGCTRPEVERRSFEAGGGQSEERTATGKRGELQDGALGAVQQCVFGAPSGAEQEQEQEAQSLVQEQAEQLHTLQRRVNTHTAELTSTQHTLSQTTQKERKQLEERLRRAEDELRDATRHKDCLISSMKAAEMSYKEVRESLVQSSRSLSAQPRPLLLPREHLEMSGAESIMGAPEVAALQSLLAAFAQLCHTCTSRIDWLEQEVSAHRSHVTALRSELQDACLRDNLAYVPVIVGGCGEASSEFPPAAAALLFLVSNKQCDLVHPSGVQRPAAAAPVSNQEASSSGHVIAADWTHLGGTVHALEKLQFQAQQPSSCGPVEVALPGLVFDLSSLVLYGAQALPVRLKILLDRLYSILTPEQVGHILHTLGWSLGDYVRGYMLQYPNGKVLDCWLMVTPEEELLILKQFLRFGETRPIVELMWLQLSDPELNPAHKSSQSNINTFIERNRGTPGVLRNMRAGIERFRKNNPPDHNDTVHHFENLPLGQSLLFPFHFPGSSFHCLVPPNKELLPPGKPTQCLRKPSGTKLTERQRQEGGRKKQESDLILPPALKIKVDPDKPNPAASIWHQNPRFNNDQELDLRRGVAKQENTSSLSPPLTSSFIPTSYSLRPSVSTSPPKISQKLQGSSSYSLSPLPSFFSSFLCPLPSSSFSSSLHPLPTPSSSLHPLPSSICSLTSLSPTGGRKGRVCCGVCGKSFYDKGTLKIHYNAVHLKIKHRCTVAGCTMVFS</sequence>
<dbReference type="EMBL" id="CM041532">
    <property type="protein sequence ID" value="KAI3375822.1"/>
    <property type="molecule type" value="Genomic_DNA"/>
</dbReference>
<organism evidence="1 2">
    <name type="scientific">Scortum barcoo</name>
    <name type="common">barcoo grunter</name>
    <dbReference type="NCBI Taxonomy" id="214431"/>
    <lineage>
        <taxon>Eukaryota</taxon>
        <taxon>Metazoa</taxon>
        <taxon>Chordata</taxon>
        <taxon>Craniata</taxon>
        <taxon>Vertebrata</taxon>
        <taxon>Euteleostomi</taxon>
        <taxon>Actinopterygii</taxon>
        <taxon>Neopterygii</taxon>
        <taxon>Teleostei</taxon>
        <taxon>Neoteleostei</taxon>
        <taxon>Acanthomorphata</taxon>
        <taxon>Eupercaria</taxon>
        <taxon>Centrarchiformes</taxon>
        <taxon>Terapontoidei</taxon>
        <taxon>Terapontidae</taxon>
        <taxon>Scortum</taxon>
    </lineage>
</organism>
<proteinExistence type="predicted"/>
<evidence type="ECO:0000313" key="2">
    <source>
        <dbReference type="Proteomes" id="UP000831701"/>
    </source>
</evidence>
<protein>
    <submittedName>
        <fullName evidence="1">Uncharacterized protein</fullName>
    </submittedName>
</protein>
<gene>
    <name evidence="1" type="ORF">L3Q82_003750</name>
</gene>
<keyword evidence="2" id="KW-1185">Reference proteome</keyword>
<evidence type="ECO:0000313" key="1">
    <source>
        <dbReference type="EMBL" id="KAI3375822.1"/>
    </source>
</evidence>
<accession>A0ACB8X672</accession>
<name>A0ACB8X672_9TELE</name>
<comment type="caution">
    <text evidence="1">The sequence shown here is derived from an EMBL/GenBank/DDBJ whole genome shotgun (WGS) entry which is preliminary data.</text>
</comment>
<dbReference type="Proteomes" id="UP000831701">
    <property type="component" value="Chromosome 2"/>
</dbReference>